<sequence>MNSYNFIRSLNLLSCTNSVLNKKATHLKQPLLQYTNFCHSRSFDSEILFKSTQSNNYSPISILCWHHIRHSKSNYRQLHSIALSIGMIGQKEHRLTDVAKNFLLQNHHKNFSNDIKDTTPNTQLTRKEKLKRAVKEYGSTVIIFHVTISLMSLGGCYLLVSSGIDLAKIFSSLGISGSVATNAGTFVTAYAIHKVFAPVRISITLGATPFIVRYLRRIGFLKAPKNP</sequence>
<dbReference type="Pfam" id="PF06916">
    <property type="entry name" value="FAM210A-B_dom"/>
    <property type="match status" value="1"/>
</dbReference>
<proteinExistence type="predicted"/>
<keyword evidence="4" id="KW-1185">Reference proteome</keyword>
<comment type="caution">
    <text evidence="3">The sequence shown here is derived from an EMBL/GenBank/DDBJ whole genome shotgun (WGS) entry which is preliminary data.</text>
</comment>
<feature type="transmembrane region" description="Helical" evidence="1">
    <location>
        <begin position="195"/>
        <end position="215"/>
    </location>
</feature>
<feature type="domain" description="DUF1279" evidence="2">
    <location>
        <begin position="128"/>
        <end position="210"/>
    </location>
</feature>
<keyword evidence="1" id="KW-0472">Membrane</keyword>
<dbReference type="GO" id="GO:0005739">
    <property type="term" value="C:mitochondrion"/>
    <property type="evidence" value="ECO:0007669"/>
    <property type="project" value="TreeGrafter"/>
</dbReference>
<protein>
    <recommendedName>
        <fullName evidence="2">DUF1279 domain-containing protein</fullName>
    </recommendedName>
</protein>
<dbReference type="EMBL" id="JARPUR010000003">
    <property type="protein sequence ID" value="KAK4879318.1"/>
    <property type="molecule type" value="Genomic_DNA"/>
</dbReference>
<dbReference type="InterPro" id="IPR045866">
    <property type="entry name" value="FAM210A/B-like"/>
</dbReference>
<feature type="transmembrane region" description="Helical" evidence="1">
    <location>
        <begin position="137"/>
        <end position="160"/>
    </location>
</feature>
<accession>A0AAN7QIB8</accession>
<evidence type="ECO:0000313" key="3">
    <source>
        <dbReference type="EMBL" id="KAK4879318.1"/>
    </source>
</evidence>
<gene>
    <name evidence="3" type="ORF">RN001_007464</name>
</gene>
<evidence type="ECO:0000256" key="1">
    <source>
        <dbReference type="SAM" id="Phobius"/>
    </source>
</evidence>
<organism evidence="3 4">
    <name type="scientific">Aquatica leii</name>
    <dbReference type="NCBI Taxonomy" id="1421715"/>
    <lineage>
        <taxon>Eukaryota</taxon>
        <taxon>Metazoa</taxon>
        <taxon>Ecdysozoa</taxon>
        <taxon>Arthropoda</taxon>
        <taxon>Hexapoda</taxon>
        <taxon>Insecta</taxon>
        <taxon>Pterygota</taxon>
        <taxon>Neoptera</taxon>
        <taxon>Endopterygota</taxon>
        <taxon>Coleoptera</taxon>
        <taxon>Polyphaga</taxon>
        <taxon>Elateriformia</taxon>
        <taxon>Elateroidea</taxon>
        <taxon>Lampyridae</taxon>
        <taxon>Luciolinae</taxon>
        <taxon>Aquatica</taxon>
    </lineage>
</organism>
<evidence type="ECO:0000259" key="2">
    <source>
        <dbReference type="Pfam" id="PF06916"/>
    </source>
</evidence>
<dbReference type="InterPro" id="IPR009688">
    <property type="entry name" value="FAM210A/B-like_dom"/>
</dbReference>
<dbReference type="Proteomes" id="UP001353858">
    <property type="component" value="Unassembled WGS sequence"/>
</dbReference>
<keyword evidence="1" id="KW-0812">Transmembrane</keyword>
<name>A0AAN7QIB8_9COLE</name>
<reference evidence="4" key="1">
    <citation type="submission" date="2023-01" db="EMBL/GenBank/DDBJ databases">
        <title>Key to firefly adult light organ development and bioluminescence: homeobox transcription factors regulate luciferase expression and transportation to peroxisome.</title>
        <authorList>
            <person name="Fu X."/>
        </authorList>
    </citation>
    <scope>NUCLEOTIDE SEQUENCE [LARGE SCALE GENOMIC DNA]</scope>
</reference>
<dbReference type="PANTHER" id="PTHR21377:SF0">
    <property type="entry name" value="PROTEIN FAM210B, MITOCHONDRIAL"/>
    <property type="match status" value="1"/>
</dbReference>
<dbReference type="PANTHER" id="PTHR21377">
    <property type="entry name" value="PROTEIN FAM210B, MITOCHONDRIAL"/>
    <property type="match status" value="1"/>
</dbReference>
<dbReference type="AlphaFoldDB" id="A0AAN7QIB8"/>
<keyword evidence="1" id="KW-1133">Transmembrane helix</keyword>
<evidence type="ECO:0000313" key="4">
    <source>
        <dbReference type="Proteomes" id="UP001353858"/>
    </source>
</evidence>